<keyword evidence="2" id="KW-1133">Transmembrane helix</keyword>
<evidence type="ECO:0000256" key="2">
    <source>
        <dbReference type="SAM" id="Phobius"/>
    </source>
</evidence>
<keyword evidence="5" id="KW-1185">Reference proteome</keyword>
<dbReference type="Pfam" id="PF04294">
    <property type="entry name" value="VanW"/>
    <property type="match status" value="1"/>
</dbReference>
<dbReference type="InterPro" id="IPR011098">
    <property type="entry name" value="G5_dom"/>
</dbReference>
<dbReference type="Pfam" id="PF07501">
    <property type="entry name" value="G5"/>
    <property type="match status" value="1"/>
</dbReference>
<evidence type="ECO:0000313" key="5">
    <source>
        <dbReference type="Proteomes" id="UP000243547"/>
    </source>
</evidence>
<evidence type="ECO:0000313" key="4">
    <source>
        <dbReference type="EMBL" id="SHJ55996.1"/>
    </source>
</evidence>
<protein>
    <submittedName>
        <fullName evidence="4">G5 domain-containing protein</fullName>
    </submittedName>
</protein>
<sequence length="464" mass="53106">MKKKILVILILVILISILVLIFITSLIYLYLDNQRFNHIFYPGIYVNEVPIGNLSLEDAVVILNAALNTKGIFVLENNIKQWELPMEEIVYFKIEEGLTNILKKQKKNSFIKGFFVRNSPQYYKIEFTLSKSILNYIDKIRSEEEIPPKNAEFFITSDKKVNILPHREGKTINIEETIEEIYQAISEGKYKSKISYKTLVPQITTVQLENLKVIDHLFSVQTYYGDSSENRLHNIKLAAGNIKNILLLPGEEFSFNKLVGPADETGGYKEATIIVDGQFVPGIGGGICQVSSTIYVGALKANLEILQRHNHGRPVSYLPKGLDATISYPYLDLRFKNNTEYGIIINTLTTSTHLIVDFYSYKPLFPDIEFETVEEIIPYQIEKIEKLNIKRGEKKIIQKGQVGYKVTTYKIITDVNGITRKELISIDTYRPVKEIIYIGIKSTESESYTEEVDNEDEHTEDMGD</sequence>
<feature type="transmembrane region" description="Helical" evidence="2">
    <location>
        <begin position="7"/>
        <end position="31"/>
    </location>
</feature>
<name>A0A1M6KAN5_9FIRM</name>
<dbReference type="OrthoDB" id="9797191at2"/>
<organism evidence="4 5">
    <name type="scientific">Anaerobranca californiensis DSM 14826</name>
    <dbReference type="NCBI Taxonomy" id="1120989"/>
    <lineage>
        <taxon>Bacteria</taxon>
        <taxon>Bacillati</taxon>
        <taxon>Bacillota</taxon>
        <taxon>Clostridia</taxon>
        <taxon>Eubacteriales</taxon>
        <taxon>Proteinivoracaceae</taxon>
        <taxon>Anaerobranca</taxon>
    </lineage>
</organism>
<feature type="domain" description="G5" evidence="3">
    <location>
        <begin position="361"/>
        <end position="442"/>
    </location>
</feature>
<gene>
    <name evidence="4" type="ORF">SAMN02745227_00051</name>
</gene>
<dbReference type="InterPro" id="IPR022029">
    <property type="entry name" value="YoaR-like_PG-bd"/>
</dbReference>
<keyword evidence="1" id="KW-0732">Signal</keyword>
<reference evidence="5" key="1">
    <citation type="submission" date="2016-11" db="EMBL/GenBank/DDBJ databases">
        <authorList>
            <person name="Varghese N."/>
            <person name="Submissions S."/>
        </authorList>
    </citation>
    <scope>NUCLEOTIDE SEQUENCE [LARGE SCALE GENOMIC DNA]</scope>
    <source>
        <strain evidence="5">DSM 14826</strain>
    </source>
</reference>
<evidence type="ECO:0000256" key="1">
    <source>
        <dbReference type="ARBA" id="ARBA00022729"/>
    </source>
</evidence>
<accession>A0A1M6KAN5</accession>
<dbReference type="Proteomes" id="UP000243547">
    <property type="component" value="Unassembled WGS sequence"/>
</dbReference>
<dbReference type="InterPro" id="IPR052913">
    <property type="entry name" value="Glycopeptide_resist_protein"/>
</dbReference>
<dbReference type="PROSITE" id="PS51109">
    <property type="entry name" value="G5"/>
    <property type="match status" value="1"/>
</dbReference>
<dbReference type="PANTHER" id="PTHR35788">
    <property type="entry name" value="EXPORTED PROTEIN-RELATED"/>
    <property type="match status" value="1"/>
</dbReference>
<evidence type="ECO:0000259" key="3">
    <source>
        <dbReference type="PROSITE" id="PS51109"/>
    </source>
</evidence>
<dbReference type="STRING" id="1120989.SAMN02745227_00051"/>
<dbReference type="Pfam" id="PF12229">
    <property type="entry name" value="PG_binding_4"/>
    <property type="match status" value="1"/>
</dbReference>
<dbReference type="AlphaFoldDB" id="A0A1M6KAN5"/>
<dbReference type="InterPro" id="IPR007391">
    <property type="entry name" value="Vancomycin_resist_VanW"/>
</dbReference>
<keyword evidence="2" id="KW-0812">Transmembrane</keyword>
<dbReference type="EMBL" id="FRAI01000005">
    <property type="protein sequence ID" value="SHJ55996.1"/>
    <property type="molecule type" value="Genomic_DNA"/>
</dbReference>
<keyword evidence="2" id="KW-0472">Membrane</keyword>
<dbReference type="SMART" id="SM01208">
    <property type="entry name" value="G5"/>
    <property type="match status" value="1"/>
</dbReference>
<dbReference type="Gene3D" id="2.20.230.10">
    <property type="entry name" value="Resuscitation-promoting factor rpfb"/>
    <property type="match status" value="1"/>
</dbReference>
<dbReference type="PANTHER" id="PTHR35788:SF1">
    <property type="entry name" value="EXPORTED PROTEIN"/>
    <property type="match status" value="1"/>
</dbReference>
<dbReference type="RefSeq" id="WP_072905210.1">
    <property type="nucleotide sequence ID" value="NZ_FRAI01000005.1"/>
</dbReference>
<proteinExistence type="predicted"/>